<feature type="compositionally biased region" description="Basic and acidic residues" evidence="1">
    <location>
        <begin position="94"/>
        <end position="104"/>
    </location>
</feature>
<evidence type="ECO:0000256" key="2">
    <source>
        <dbReference type="SAM" id="SignalP"/>
    </source>
</evidence>
<keyword evidence="2" id="KW-0732">Signal</keyword>
<keyword evidence="3" id="KW-1185">Reference proteome</keyword>
<sequence>MKLFTALLFSLFILSYAQDDSNIEQEAARVVSSGAHNAADTITNIRHGIRQKAAEYREALSEIPEKIGGAVVAAKDKVGEAVISAGESITSDQALKERQQKEQQHGAPQQ</sequence>
<dbReference type="AlphaFoldDB" id="A0A914C9K4"/>
<dbReference type="WBParaSite" id="ACRNAN_Path_661.g2484.t1">
    <property type="protein sequence ID" value="ACRNAN_Path_661.g2484.t1"/>
    <property type="gene ID" value="ACRNAN_Path_661.g2484"/>
</dbReference>
<organism evidence="3 4">
    <name type="scientific">Acrobeloides nanus</name>
    <dbReference type="NCBI Taxonomy" id="290746"/>
    <lineage>
        <taxon>Eukaryota</taxon>
        <taxon>Metazoa</taxon>
        <taxon>Ecdysozoa</taxon>
        <taxon>Nematoda</taxon>
        <taxon>Chromadorea</taxon>
        <taxon>Rhabditida</taxon>
        <taxon>Tylenchina</taxon>
        <taxon>Cephalobomorpha</taxon>
        <taxon>Cephaloboidea</taxon>
        <taxon>Cephalobidae</taxon>
        <taxon>Acrobeloides</taxon>
    </lineage>
</organism>
<feature type="signal peptide" evidence="2">
    <location>
        <begin position="1"/>
        <end position="17"/>
    </location>
</feature>
<evidence type="ECO:0000313" key="3">
    <source>
        <dbReference type="Proteomes" id="UP000887540"/>
    </source>
</evidence>
<evidence type="ECO:0000256" key="1">
    <source>
        <dbReference type="SAM" id="MobiDB-lite"/>
    </source>
</evidence>
<dbReference type="Proteomes" id="UP000887540">
    <property type="component" value="Unplaced"/>
</dbReference>
<feature type="chain" id="PRO_5037365396" evidence="2">
    <location>
        <begin position="18"/>
        <end position="110"/>
    </location>
</feature>
<protein>
    <submittedName>
        <fullName evidence="4">Uncharacterized protein</fullName>
    </submittedName>
</protein>
<accession>A0A914C9K4</accession>
<proteinExistence type="predicted"/>
<evidence type="ECO:0000313" key="4">
    <source>
        <dbReference type="WBParaSite" id="ACRNAN_Path_661.g2484.t1"/>
    </source>
</evidence>
<name>A0A914C9K4_9BILA</name>
<feature type="region of interest" description="Disordered" evidence="1">
    <location>
        <begin position="89"/>
        <end position="110"/>
    </location>
</feature>
<reference evidence="4" key="1">
    <citation type="submission" date="2022-11" db="UniProtKB">
        <authorList>
            <consortium name="WormBaseParasite"/>
        </authorList>
    </citation>
    <scope>IDENTIFICATION</scope>
</reference>